<dbReference type="Proteomes" id="UP000812440">
    <property type="component" value="Unassembled WGS sequence"/>
</dbReference>
<reference evidence="4" key="1">
    <citation type="thesis" date="2020" institute="ProQuest LLC" country="789 East Eisenhower Parkway, Ann Arbor, MI, USA">
        <title>Comparative Genomics and Chromosome Evolution.</title>
        <authorList>
            <person name="Mudd A.B."/>
        </authorList>
    </citation>
    <scope>NUCLEOTIDE SEQUENCE</scope>
    <source>
        <strain evidence="4">Female2</strain>
        <tissue evidence="4">Blood</tissue>
    </source>
</reference>
<dbReference type="AlphaFoldDB" id="A0A8T2IAU0"/>
<dbReference type="GO" id="GO:0036122">
    <property type="term" value="F:BMP binding"/>
    <property type="evidence" value="ECO:0007669"/>
    <property type="project" value="TreeGrafter"/>
</dbReference>
<accession>A0A8T2IAU0</accession>
<keyword evidence="5" id="KW-1185">Reference proteome</keyword>
<dbReference type="SUPFAM" id="SSF57603">
    <property type="entry name" value="FnI-like domain"/>
    <property type="match status" value="2"/>
</dbReference>
<evidence type="ECO:0000259" key="3">
    <source>
        <dbReference type="SMART" id="SM00754"/>
    </source>
</evidence>
<dbReference type="GO" id="GO:0009953">
    <property type="term" value="P:dorsal/ventral pattern formation"/>
    <property type="evidence" value="ECO:0007669"/>
    <property type="project" value="TreeGrafter"/>
</dbReference>
<feature type="domain" description="VWFC" evidence="2">
    <location>
        <begin position="479"/>
        <end position="529"/>
    </location>
</feature>
<name>A0A8T2IAU0_9PIPI</name>
<protein>
    <recommendedName>
        <fullName evidence="1">Chordin</fullName>
    </recommendedName>
</protein>
<organism evidence="4 5">
    <name type="scientific">Hymenochirus boettgeri</name>
    <name type="common">Congo dwarf clawed frog</name>
    <dbReference type="NCBI Taxonomy" id="247094"/>
    <lineage>
        <taxon>Eukaryota</taxon>
        <taxon>Metazoa</taxon>
        <taxon>Chordata</taxon>
        <taxon>Craniata</taxon>
        <taxon>Vertebrata</taxon>
        <taxon>Euteleostomi</taxon>
        <taxon>Amphibia</taxon>
        <taxon>Batrachia</taxon>
        <taxon>Anura</taxon>
        <taxon>Pipoidea</taxon>
        <taxon>Pipidae</taxon>
        <taxon>Pipinae</taxon>
        <taxon>Hymenochirus</taxon>
    </lineage>
</organism>
<proteinExistence type="predicted"/>
<dbReference type="SMART" id="SM00754">
    <property type="entry name" value="CHRD"/>
    <property type="match status" value="1"/>
</dbReference>
<evidence type="ECO:0000259" key="2">
    <source>
        <dbReference type="SMART" id="SM00214"/>
    </source>
</evidence>
<dbReference type="PANTHER" id="PTHR46526">
    <property type="entry name" value="CHORDIN"/>
    <property type="match status" value="1"/>
</dbReference>
<dbReference type="OrthoDB" id="9829321at2759"/>
<evidence type="ECO:0000313" key="4">
    <source>
        <dbReference type="EMBL" id="KAG8429689.1"/>
    </source>
</evidence>
<sequence length="604" mass="67490">MDPVDYGDDCSRPKPFCPSIPEQEPLQFKTLARFWHPDLGDPFGIMHWVLCYCEPVRVFIYSHVWPPVTSGVGKARFNLQRSSLLFSITVKRRLSRIRFSDLEVLFLFEHPVHRMDPHEVTRLWYMEVSQPFFCTPAPNGYIIVSLMTTTLSEPEISGKNVRHKACYVTWTIICFILMFRGLRGGVKDQIPILVQILHQDHVIRELSANISAQLEIAVQTEGRQRLSGIITVRKSCDTLQSVLSGGDALNPTKTGAGCDTGNETQKKNQRNILHDMAWGFWTEACQDLHMLLQSELSSHIATKDYQEGELRGQIIPLPYSGCGPGMNAEDAALNAHLHGFAELGEVGESSPGHKRVLKGFYGSEVRGSIGFIQVSTKLNPRGEIRGQVHIPNSCESGGVSLTPEEPEYGMNYMRRGGNASCARWAPDYDRKCSVCSCQKRTVICDPIVCPPLKLLQPVHLSDQCCPVCEGKSYHRKTGCYFDGDRSWKAAGTRWHPETTGEVHCEKVTCPRLTCSNPVRARPSDCCKQCPGSCKFGRHWYPNMSVASNVPPFGEMKCVTCSCVDGITQCRRQECTMASCSQSPTNAVPSAKVEFLSKIQTNLYN</sequence>
<evidence type="ECO:0000313" key="5">
    <source>
        <dbReference type="Proteomes" id="UP000812440"/>
    </source>
</evidence>
<feature type="domain" description="VWFC" evidence="2">
    <location>
        <begin position="394"/>
        <end position="468"/>
    </location>
</feature>
<dbReference type="GO" id="GO:0030514">
    <property type="term" value="P:negative regulation of BMP signaling pathway"/>
    <property type="evidence" value="ECO:0007669"/>
    <property type="project" value="TreeGrafter"/>
</dbReference>
<dbReference type="Gene3D" id="6.20.200.20">
    <property type="match status" value="1"/>
</dbReference>
<dbReference type="GO" id="GO:0005615">
    <property type="term" value="C:extracellular space"/>
    <property type="evidence" value="ECO:0007669"/>
    <property type="project" value="TreeGrafter"/>
</dbReference>
<comment type="caution">
    <text evidence="4">The sequence shown here is derived from an EMBL/GenBank/DDBJ whole genome shotgun (WGS) entry which is preliminary data.</text>
</comment>
<dbReference type="InterPro" id="IPR001007">
    <property type="entry name" value="VWF_dom"/>
</dbReference>
<dbReference type="InterPro" id="IPR052278">
    <property type="entry name" value="Chordin-like_regulators"/>
</dbReference>
<feature type="domain" description="CHRD" evidence="3">
    <location>
        <begin position="237"/>
        <end position="390"/>
    </location>
</feature>
<gene>
    <name evidence="4" type="ORF">GDO86_019465</name>
</gene>
<evidence type="ECO:0000256" key="1">
    <source>
        <dbReference type="ARBA" id="ARBA00016968"/>
    </source>
</evidence>
<dbReference type="InterPro" id="IPR010895">
    <property type="entry name" value="CHRD"/>
</dbReference>
<dbReference type="SMART" id="SM00214">
    <property type="entry name" value="VWC"/>
    <property type="match status" value="2"/>
</dbReference>
<dbReference type="PANTHER" id="PTHR46526:SF1">
    <property type="entry name" value="CHORDIN"/>
    <property type="match status" value="1"/>
</dbReference>
<dbReference type="EMBL" id="JAACNH010003754">
    <property type="protein sequence ID" value="KAG8429689.1"/>
    <property type="molecule type" value="Genomic_DNA"/>
</dbReference>